<dbReference type="NCBIfam" id="TIGR00051">
    <property type="entry name" value="YbgC/FadM family acyl-CoA thioesterase"/>
    <property type="match status" value="1"/>
</dbReference>
<accession>A0A7S7RQQ8</accession>
<dbReference type="PANTHER" id="PTHR31793:SF37">
    <property type="entry name" value="ACYL-COA THIOESTER HYDROLASE YBGC"/>
    <property type="match status" value="1"/>
</dbReference>
<proteinExistence type="inferred from homology"/>
<dbReference type="InterPro" id="IPR029069">
    <property type="entry name" value="HotDog_dom_sf"/>
</dbReference>
<reference evidence="3 4" key="1">
    <citation type="submission" date="2020-05" db="EMBL/GenBank/DDBJ databases">
        <title>Sulfurimonas marisnigri, sp. nov., and Sulfurimonas baltica, sp. nov., manganese oxide reducing chemolithoautotrophs of the class Epsilonproteobacteria isolated from the pelagic redoxclines of the Black and Baltic Seas and emended description of the genus Sulfurimonas.</title>
        <authorList>
            <person name="Henkel J.V."/>
            <person name="Laudan C."/>
            <person name="Werner J."/>
            <person name="Neu T."/>
            <person name="Plewe S."/>
            <person name="Sproer C."/>
            <person name="Bunk B."/>
            <person name="Schulz-Vogt H.N."/>
        </authorList>
    </citation>
    <scope>NUCLEOTIDE SEQUENCE [LARGE SCALE GENOMIC DNA]</scope>
    <source>
        <strain evidence="3 4">SoZ1</strain>
    </source>
</reference>
<evidence type="ECO:0000256" key="2">
    <source>
        <dbReference type="ARBA" id="ARBA00022801"/>
    </source>
</evidence>
<dbReference type="AlphaFoldDB" id="A0A7S7RQQ8"/>
<evidence type="ECO:0000313" key="4">
    <source>
        <dbReference type="Proteomes" id="UP000593836"/>
    </source>
</evidence>
<dbReference type="EC" id="3.1.2.-" evidence="3"/>
<dbReference type="PIRSF" id="PIRSF003230">
    <property type="entry name" value="YbgC"/>
    <property type="match status" value="1"/>
</dbReference>
<dbReference type="RefSeq" id="WP_194367730.1">
    <property type="nucleotide sequence ID" value="NZ_CP054493.1"/>
</dbReference>
<organism evidence="3 4">
    <name type="scientific">Candidatus Sulfurimonas marisnigri</name>
    <dbReference type="NCBI Taxonomy" id="2740405"/>
    <lineage>
        <taxon>Bacteria</taxon>
        <taxon>Pseudomonadati</taxon>
        <taxon>Campylobacterota</taxon>
        <taxon>Epsilonproteobacteria</taxon>
        <taxon>Campylobacterales</taxon>
        <taxon>Sulfurimonadaceae</taxon>
        <taxon>Sulfurimonas</taxon>
    </lineage>
</organism>
<dbReference type="Pfam" id="PF13279">
    <property type="entry name" value="4HBT_2"/>
    <property type="match status" value="1"/>
</dbReference>
<name>A0A7S7RQQ8_9BACT</name>
<dbReference type="SUPFAM" id="SSF54637">
    <property type="entry name" value="Thioesterase/thiol ester dehydrase-isomerase"/>
    <property type="match status" value="1"/>
</dbReference>
<dbReference type="PROSITE" id="PS01328">
    <property type="entry name" value="4HBCOA_THIOESTERASE"/>
    <property type="match status" value="1"/>
</dbReference>
<protein>
    <submittedName>
        <fullName evidence="3">YbgC/FadM family acyl-CoA thioesterase</fullName>
        <ecNumber evidence="3">3.1.2.-</ecNumber>
    </submittedName>
</protein>
<gene>
    <name evidence="3" type="ORF">HUE87_05565</name>
</gene>
<dbReference type="Gene3D" id="3.10.129.10">
    <property type="entry name" value="Hotdog Thioesterase"/>
    <property type="match status" value="1"/>
</dbReference>
<dbReference type="CDD" id="cd00586">
    <property type="entry name" value="4HBT"/>
    <property type="match status" value="1"/>
</dbReference>
<sequence length="126" mass="14345">MKVRVYYEDTDTGGVVYHSNYLNFCERARSDAFFNIGSTPVLENGHFVARRVEAEYLLSAKLGDELKVTTQLSVMKAASFKLLQTIYKDEKKIFELSITLAYITFEGKPQKITTDVKELLLSLFSS</sequence>
<dbReference type="EMBL" id="CP054493">
    <property type="protein sequence ID" value="QOY55692.1"/>
    <property type="molecule type" value="Genomic_DNA"/>
</dbReference>
<dbReference type="InterPro" id="IPR008272">
    <property type="entry name" value="HB-CoA_thioesterase_AS"/>
</dbReference>
<dbReference type="GO" id="GO:0047617">
    <property type="term" value="F:fatty acyl-CoA hydrolase activity"/>
    <property type="evidence" value="ECO:0007669"/>
    <property type="project" value="TreeGrafter"/>
</dbReference>
<evidence type="ECO:0000313" key="3">
    <source>
        <dbReference type="EMBL" id="QOY55692.1"/>
    </source>
</evidence>
<dbReference type="InterPro" id="IPR050563">
    <property type="entry name" value="4-hydroxybenzoyl-CoA_TE"/>
</dbReference>
<dbReference type="Proteomes" id="UP000593836">
    <property type="component" value="Chromosome"/>
</dbReference>
<keyword evidence="4" id="KW-1185">Reference proteome</keyword>
<dbReference type="PANTHER" id="PTHR31793">
    <property type="entry name" value="4-HYDROXYBENZOYL-COA THIOESTERASE FAMILY MEMBER"/>
    <property type="match status" value="1"/>
</dbReference>
<keyword evidence="2 3" id="KW-0378">Hydrolase</keyword>
<comment type="similarity">
    <text evidence="1">Belongs to the 4-hydroxybenzoyl-CoA thioesterase family.</text>
</comment>
<evidence type="ECO:0000256" key="1">
    <source>
        <dbReference type="ARBA" id="ARBA00005953"/>
    </source>
</evidence>
<dbReference type="InterPro" id="IPR006684">
    <property type="entry name" value="YbgC/YbaW"/>
</dbReference>
<dbReference type="KEGG" id="smas:HUE87_05565"/>